<dbReference type="Proteomes" id="UP000680348">
    <property type="component" value="Unassembled WGS sequence"/>
</dbReference>
<proteinExistence type="predicted"/>
<dbReference type="Pfam" id="PF13439">
    <property type="entry name" value="Glyco_transf_4"/>
    <property type="match status" value="1"/>
</dbReference>
<dbReference type="Pfam" id="PF13692">
    <property type="entry name" value="Glyco_trans_1_4"/>
    <property type="match status" value="1"/>
</dbReference>
<dbReference type="Gene3D" id="3.40.50.2000">
    <property type="entry name" value="Glycogen Phosphorylase B"/>
    <property type="match status" value="2"/>
</dbReference>
<keyword evidence="3" id="KW-1185">Reference proteome</keyword>
<name>A0A942DZ62_9HYPH</name>
<comment type="caution">
    <text evidence="2">The sequence shown here is derived from an EMBL/GenBank/DDBJ whole genome shotgun (WGS) entry which is preliminary data.</text>
</comment>
<dbReference type="InterPro" id="IPR050194">
    <property type="entry name" value="Glycosyltransferase_grp1"/>
</dbReference>
<evidence type="ECO:0000259" key="1">
    <source>
        <dbReference type="Pfam" id="PF13439"/>
    </source>
</evidence>
<dbReference type="CDD" id="cd03814">
    <property type="entry name" value="GT4-like"/>
    <property type="match status" value="1"/>
</dbReference>
<dbReference type="SUPFAM" id="SSF53756">
    <property type="entry name" value="UDP-Glycosyltransferase/glycogen phosphorylase"/>
    <property type="match status" value="1"/>
</dbReference>
<accession>A0A942DZ62</accession>
<dbReference type="AlphaFoldDB" id="A0A942DZ62"/>
<gene>
    <name evidence="2" type="ORF">KEU06_20025</name>
</gene>
<reference evidence="2" key="1">
    <citation type="submission" date="2021-04" db="EMBL/GenBank/DDBJ databases">
        <title>Pseudaminobacter soli sp. nov., isolated from paddy soil contaminated by heavy metals.</title>
        <authorList>
            <person name="Zhang K."/>
        </authorList>
    </citation>
    <scope>NUCLEOTIDE SEQUENCE</scope>
    <source>
        <strain evidence="2">19-2017</strain>
    </source>
</reference>
<sequence>MPPLAADPLSAGTEPQPVAELQALVSHVRRILIVSDAWHPQVNGVVRTLEHLADHLTAAGAKVEILAPAGYRTIPMPTYPDIPLALASPGEVAQRIEAFAPDHIHIATEGPLGFWARRYCRRHGTVFTTSYHTRFPEYLRARAPVPEAWSYAVMRRFHNAGSGTLVATPSLARELAGRGFTKVRQWSRGVDTQLFSPDRRISLDLPGPIFLYVGRVAVEKNLPAFLDLDLPGSKVVVGDGPAFATIKEAYRNVTFLGEMSGKFLAEIYASSDVFVFPSLTDTFGIVQLEALASGLPVAAYNVTGPADVFADGVGGALSDDLGEAALKALTLDRDATRRKALGYSWAACAALFMRHLHAAHQSPQPAETAA</sequence>
<feature type="domain" description="Glycosyltransferase subfamily 4-like N-terminal" evidence="1">
    <location>
        <begin position="42"/>
        <end position="193"/>
    </location>
</feature>
<protein>
    <submittedName>
        <fullName evidence="2">Glycosyltransferase family 1 protein</fullName>
    </submittedName>
</protein>
<dbReference type="EMBL" id="JAGWCR010000011">
    <property type="protein sequence ID" value="MBS3650904.1"/>
    <property type="molecule type" value="Genomic_DNA"/>
</dbReference>
<dbReference type="PANTHER" id="PTHR45947">
    <property type="entry name" value="SULFOQUINOVOSYL TRANSFERASE SQD2"/>
    <property type="match status" value="1"/>
</dbReference>
<dbReference type="PANTHER" id="PTHR45947:SF3">
    <property type="entry name" value="SULFOQUINOVOSYL TRANSFERASE SQD2"/>
    <property type="match status" value="1"/>
</dbReference>
<evidence type="ECO:0000313" key="3">
    <source>
        <dbReference type="Proteomes" id="UP000680348"/>
    </source>
</evidence>
<dbReference type="InterPro" id="IPR028098">
    <property type="entry name" value="Glyco_trans_4-like_N"/>
</dbReference>
<evidence type="ECO:0000313" key="2">
    <source>
        <dbReference type="EMBL" id="MBS3650904.1"/>
    </source>
</evidence>
<dbReference type="GO" id="GO:0016757">
    <property type="term" value="F:glycosyltransferase activity"/>
    <property type="evidence" value="ECO:0007669"/>
    <property type="project" value="UniProtKB-ARBA"/>
</dbReference>
<dbReference type="RefSeq" id="WP_188256461.1">
    <property type="nucleotide sequence ID" value="NZ_JABVCF010000011.1"/>
</dbReference>
<organism evidence="2 3">
    <name type="scientific">Pseudaminobacter soli</name>
    <name type="common">ex Zhang et al. 2022</name>
    <dbReference type="NCBI Taxonomy" id="2831468"/>
    <lineage>
        <taxon>Bacteria</taxon>
        <taxon>Pseudomonadati</taxon>
        <taxon>Pseudomonadota</taxon>
        <taxon>Alphaproteobacteria</taxon>
        <taxon>Hyphomicrobiales</taxon>
        <taxon>Phyllobacteriaceae</taxon>
        <taxon>Pseudaminobacter</taxon>
    </lineage>
</organism>